<name>A0A8H5HVG9_9AGAR</name>
<evidence type="ECO:0000313" key="1">
    <source>
        <dbReference type="EMBL" id="KAF5390331.1"/>
    </source>
</evidence>
<organism evidence="1 2">
    <name type="scientific">Collybiopsis confluens</name>
    <dbReference type="NCBI Taxonomy" id="2823264"/>
    <lineage>
        <taxon>Eukaryota</taxon>
        <taxon>Fungi</taxon>
        <taxon>Dikarya</taxon>
        <taxon>Basidiomycota</taxon>
        <taxon>Agaricomycotina</taxon>
        <taxon>Agaricomycetes</taxon>
        <taxon>Agaricomycetidae</taxon>
        <taxon>Agaricales</taxon>
        <taxon>Marasmiineae</taxon>
        <taxon>Omphalotaceae</taxon>
        <taxon>Collybiopsis</taxon>
    </lineage>
</organism>
<sequence>MATLIRNAKAGHEWTEYELEAYNIRIDYQDTATFFGNAILPPPTVHPDALNAEEAEDAHDKETARLLHHLRSAMIPEEHESAVADFATHLLEYMGFADPPRMTRRDKELSFLNCGIRSSASPDVCVYLERDGIILLVQEDKRLKNNVDATGQLIAEAIAAFQYVNNKRMLHRRDLLKHAVFPGIVMIGTAPRFFKIPVTTELNHAVRSGAFPEDPTVVSGYIPPVVADGAGFAVGMLSRNNRRAIFQCYEAFKKFVVTI</sequence>
<proteinExistence type="predicted"/>
<dbReference type="AlphaFoldDB" id="A0A8H5HVG9"/>
<dbReference type="EMBL" id="JAACJN010000016">
    <property type="protein sequence ID" value="KAF5390331.1"/>
    <property type="molecule type" value="Genomic_DNA"/>
</dbReference>
<dbReference type="OrthoDB" id="3258141at2759"/>
<dbReference type="Proteomes" id="UP000518752">
    <property type="component" value="Unassembled WGS sequence"/>
</dbReference>
<gene>
    <name evidence="1" type="ORF">D9757_002940</name>
</gene>
<keyword evidence="2" id="KW-1185">Reference proteome</keyword>
<comment type="caution">
    <text evidence="1">The sequence shown here is derived from an EMBL/GenBank/DDBJ whole genome shotgun (WGS) entry which is preliminary data.</text>
</comment>
<reference evidence="1 2" key="1">
    <citation type="journal article" date="2020" name="ISME J.">
        <title>Uncovering the hidden diversity of litter-decomposition mechanisms in mushroom-forming fungi.</title>
        <authorList>
            <person name="Floudas D."/>
            <person name="Bentzer J."/>
            <person name="Ahren D."/>
            <person name="Johansson T."/>
            <person name="Persson P."/>
            <person name="Tunlid A."/>
        </authorList>
    </citation>
    <scope>NUCLEOTIDE SEQUENCE [LARGE SCALE GENOMIC DNA]</scope>
    <source>
        <strain evidence="1 2">CBS 406.79</strain>
    </source>
</reference>
<protein>
    <submittedName>
        <fullName evidence="1">Uncharacterized protein</fullName>
    </submittedName>
</protein>
<evidence type="ECO:0000313" key="2">
    <source>
        <dbReference type="Proteomes" id="UP000518752"/>
    </source>
</evidence>
<accession>A0A8H5HVG9</accession>